<dbReference type="AlphaFoldDB" id="K1LP02"/>
<proteinExistence type="predicted"/>
<organism evidence="1 2">
    <name type="scientific">Facklamia hominis CCUG 36813</name>
    <dbReference type="NCBI Taxonomy" id="883111"/>
    <lineage>
        <taxon>Bacteria</taxon>
        <taxon>Bacillati</taxon>
        <taxon>Bacillota</taxon>
        <taxon>Bacilli</taxon>
        <taxon>Lactobacillales</taxon>
        <taxon>Aerococcaceae</taxon>
        <taxon>Facklamia</taxon>
    </lineage>
</organism>
<evidence type="ECO:0008006" key="3">
    <source>
        <dbReference type="Google" id="ProtNLM"/>
    </source>
</evidence>
<evidence type="ECO:0000313" key="1">
    <source>
        <dbReference type="EMBL" id="EKB53852.1"/>
    </source>
</evidence>
<sequence length="59" mass="7123">MDEQLIRAILNKEYEYIFQKLQPLFLSNLIGVPSELHDDFLQEYKLLCFKIISERNFSQ</sequence>
<keyword evidence="2" id="KW-1185">Reference proteome</keyword>
<accession>K1LP02</accession>
<gene>
    <name evidence="1" type="ORF">HMPREF9706_01476</name>
</gene>
<dbReference type="Proteomes" id="UP000004465">
    <property type="component" value="Unassembled WGS sequence"/>
</dbReference>
<comment type="caution">
    <text evidence="1">The sequence shown here is derived from an EMBL/GenBank/DDBJ whole genome shotgun (WGS) entry which is preliminary data.</text>
</comment>
<evidence type="ECO:0000313" key="2">
    <source>
        <dbReference type="Proteomes" id="UP000004465"/>
    </source>
</evidence>
<protein>
    <recommendedName>
        <fullName evidence="3">Helix-turn-helix conjugative transposon-like domain-containing protein</fullName>
    </recommendedName>
</protein>
<reference evidence="1 2" key="1">
    <citation type="submission" date="2012-07" db="EMBL/GenBank/DDBJ databases">
        <title>The Genome Sequence of Facklamia hominis CCUG 36813.</title>
        <authorList>
            <consortium name="The Broad Institute Genome Sequencing Platform"/>
            <person name="Earl A."/>
            <person name="Ward D."/>
            <person name="Feldgarden M."/>
            <person name="Gevers D."/>
            <person name="Huys G."/>
            <person name="Walker B."/>
            <person name="Young S.K."/>
            <person name="Zeng Q."/>
            <person name="Gargeya S."/>
            <person name="Fitzgerald M."/>
            <person name="Haas B."/>
            <person name="Abouelleil A."/>
            <person name="Alvarado L."/>
            <person name="Arachchi H.M."/>
            <person name="Berlin A.M."/>
            <person name="Chapman S.B."/>
            <person name="Goldberg J."/>
            <person name="Griggs A."/>
            <person name="Gujja S."/>
            <person name="Hansen M."/>
            <person name="Howarth C."/>
            <person name="Imamovic A."/>
            <person name="Larimer J."/>
            <person name="McCowen C."/>
            <person name="Montmayeur A."/>
            <person name="Murphy C."/>
            <person name="Neiman D."/>
            <person name="Pearson M."/>
            <person name="Priest M."/>
            <person name="Roberts A."/>
            <person name="Saif S."/>
            <person name="Shea T."/>
            <person name="Sisk P."/>
            <person name="Sykes S."/>
            <person name="Wortman J."/>
            <person name="Nusbaum C."/>
            <person name="Birren B."/>
        </authorList>
    </citation>
    <scope>NUCLEOTIDE SEQUENCE [LARGE SCALE GENOMIC DNA]</scope>
    <source>
        <strain evidence="1 2">CCUG 36813</strain>
    </source>
</reference>
<dbReference type="STRING" id="883111.HMPREF9706_01476"/>
<name>K1LP02_9LACT</name>
<dbReference type="HOGENOM" id="CLU_2953638_0_0_9"/>
<dbReference type="EMBL" id="AGZD01000011">
    <property type="protein sequence ID" value="EKB53852.1"/>
    <property type="molecule type" value="Genomic_DNA"/>
</dbReference>